<keyword evidence="3" id="KW-1185">Reference proteome</keyword>
<evidence type="ECO:0000313" key="2">
    <source>
        <dbReference type="Ensembl" id="ENSCAFP00020007993.1"/>
    </source>
</evidence>
<dbReference type="Ensembl" id="ENSCAFT00020009271.1">
    <property type="protein sequence ID" value="ENSCAFP00020007993.1"/>
    <property type="gene ID" value="ENSCAFG00020006468.1"/>
</dbReference>
<organism evidence="2 3">
    <name type="scientific">Canis lupus dingo</name>
    <name type="common">dingo</name>
    <dbReference type="NCBI Taxonomy" id="286419"/>
    <lineage>
        <taxon>Eukaryota</taxon>
        <taxon>Metazoa</taxon>
        <taxon>Chordata</taxon>
        <taxon>Craniata</taxon>
        <taxon>Vertebrata</taxon>
        <taxon>Euteleostomi</taxon>
        <taxon>Mammalia</taxon>
        <taxon>Eutheria</taxon>
        <taxon>Laurasiatheria</taxon>
        <taxon>Carnivora</taxon>
        <taxon>Caniformia</taxon>
        <taxon>Canidae</taxon>
        <taxon>Canis</taxon>
    </lineage>
</organism>
<dbReference type="AlphaFoldDB" id="A0A8C0JZL4"/>
<evidence type="ECO:0000256" key="1">
    <source>
        <dbReference type="ARBA" id="ARBA00010326"/>
    </source>
</evidence>
<protein>
    <submittedName>
        <fullName evidence="2">Uncharacterized protein</fullName>
    </submittedName>
</protein>
<reference evidence="2" key="2">
    <citation type="submission" date="2025-09" db="UniProtKB">
        <authorList>
            <consortium name="Ensembl"/>
        </authorList>
    </citation>
    <scope>IDENTIFICATION</scope>
</reference>
<name>A0A8C0JZL4_CANLU</name>
<dbReference type="Pfam" id="PF04714">
    <property type="entry name" value="BCL_N"/>
    <property type="match status" value="1"/>
</dbReference>
<dbReference type="GO" id="GO:0016514">
    <property type="term" value="C:SWI/SNF complex"/>
    <property type="evidence" value="ECO:0007669"/>
    <property type="project" value="UniProtKB-ARBA"/>
</dbReference>
<evidence type="ECO:0000313" key="3">
    <source>
        <dbReference type="Proteomes" id="UP000694391"/>
    </source>
</evidence>
<accession>A0A8C0JZL4</accession>
<proteinExistence type="inferred from homology"/>
<comment type="similarity">
    <text evidence="1">Belongs to the BCL7 family.</text>
</comment>
<reference evidence="2" key="1">
    <citation type="submission" date="2025-08" db="UniProtKB">
        <authorList>
            <consortium name="Ensembl"/>
        </authorList>
    </citation>
    <scope>IDENTIFICATION</scope>
</reference>
<sequence>MAGWTMWTETQSWGNDDIKKVMTTIEKVWRWGKCGRHFFVSSSGCLWWTPRRKNDRTHAERFSGPEWQDKGASP</sequence>
<dbReference type="Proteomes" id="UP000694391">
    <property type="component" value="Unplaced"/>
</dbReference>
<dbReference type="InterPro" id="IPR006804">
    <property type="entry name" value="BCL7"/>
</dbReference>